<comment type="caution">
    <text evidence="5">The sequence shown here is derived from an EMBL/GenBank/DDBJ whole genome shotgun (WGS) entry which is preliminary data.</text>
</comment>
<comment type="similarity">
    <text evidence="1">Belongs to the aldo/keto reductase family.</text>
</comment>
<dbReference type="InterPro" id="IPR020471">
    <property type="entry name" value="AKR"/>
</dbReference>
<reference evidence="5" key="1">
    <citation type="journal article" date="2023" name="PhytoFront">
        <title>Draft Genome Resources of Seven Strains of Tilletia horrida, Causal Agent of Kernel Smut of Rice.</title>
        <authorList>
            <person name="Khanal S."/>
            <person name="Antony Babu S."/>
            <person name="Zhou X.G."/>
        </authorList>
    </citation>
    <scope>NUCLEOTIDE SEQUENCE</scope>
    <source>
        <strain evidence="5">TX3</strain>
    </source>
</reference>
<dbReference type="InterPro" id="IPR036812">
    <property type="entry name" value="NAD(P)_OxRdtase_dom_sf"/>
</dbReference>
<proteinExistence type="inferred from homology"/>
<dbReference type="PRINTS" id="PR00069">
    <property type="entry name" value="ALDKETRDTASE"/>
</dbReference>
<dbReference type="SUPFAM" id="SSF51430">
    <property type="entry name" value="NAD(P)-linked oxidoreductase"/>
    <property type="match status" value="1"/>
</dbReference>
<dbReference type="Proteomes" id="UP001176521">
    <property type="component" value="Unassembled WGS sequence"/>
</dbReference>
<evidence type="ECO:0000256" key="3">
    <source>
        <dbReference type="ARBA" id="ARBA00023002"/>
    </source>
</evidence>
<protein>
    <recommendedName>
        <fullName evidence="4">NADP-dependent oxidoreductase domain-containing protein</fullName>
    </recommendedName>
</protein>
<evidence type="ECO:0000313" key="6">
    <source>
        <dbReference type="Proteomes" id="UP001176521"/>
    </source>
</evidence>
<dbReference type="InterPro" id="IPR023210">
    <property type="entry name" value="NADP_OxRdtase_dom"/>
</dbReference>
<dbReference type="PANTHER" id="PTHR43827">
    <property type="entry name" value="2,5-DIKETO-D-GLUCONIC ACID REDUCTASE"/>
    <property type="match status" value="1"/>
</dbReference>
<keyword evidence="2" id="KW-0521">NADP</keyword>
<evidence type="ECO:0000256" key="2">
    <source>
        <dbReference type="ARBA" id="ARBA00022857"/>
    </source>
</evidence>
<dbReference type="AlphaFoldDB" id="A0AAN6JNH9"/>
<feature type="domain" description="NADP-dependent oxidoreductase" evidence="4">
    <location>
        <begin position="33"/>
        <end position="220"/>
    </location>
</feature>
<dbReference type="GO" id="GO:0016616">
    <property type="term" value="F:oxidoreductase activity, acting on the CH-OH group of donors, NAD or NADP as acceptor"/>
    <property type="evidence" value="ECO:0007669"/>
    <property type="project" value="UniProtKB-ARBA"/>
</dbReference>
<dbReference type="EMBL" id="JAPDMQ010000544">
    <property type="protein sequence ID" value="KAK0523010.1"/>
    <property type="molecule type" value="Genomic_DNA"/>
</dbReference>
<keyword evidence="3" id="KW-0560">Oxidoreductase</keyword>
<dbReference type="PANTHER" id="PTHR43827:SF3">
    <property type="entry name" value="NADP-DEPENDENT OXIDOREDUCTASE DOMAIN-CONTAINING PROTEIN"/>
    <property type="match status" value="1"/>
</dbReference>
<evidence type="ECO:0000259" key="4">
    <source>
        <dbReference type="Pfam" id="PF00248"/>
    </source>
</evidence>
<dbReference type="Gene3D" id="3.20.20.100">
    <property type="entry name" value="NADP-dependent oxidoreductase domain"/>
    <property type="match status" value="1"/>
</dbReference>
<organism evidence="5 6">
    <name type="scientific">Tilletia horrida</name>
    <dbReference type="NCBI Taxonomy" id="155126"/>
    <lineage>
        <taxon>Eukaryota</taxon>
        <taxon>Fungi</taxon>
        <taxon>Dikarya</taxon>
        <taxon>Basidiomycota</taxon>
        <taxon>Ustilaginomycotina</taxon>
        <taxon>Exobasidiomycetes</taxon>
        <taxon>Tilletiales</taxon>
        <taxon>Tilletiaceae</taxon>
        <taxon>Tilletia</taxon>
    </lineage>
</organism>
<dbReference type="Pfam" id="PF00248">
    <property type="entry name" value="Aldo_ket_red"/>
    <property type="match status" value="1"/>
</dbReference>
<gene>
    <name evidence="5" type="ORF">OC842_006289</name>
</gene>
<sequence>MSAQIPKLARLQPANAPELSLPLVAYGAGTALYRRDIAKEVQTAAQAGHRFFDLAEMYQNTGSAGNGLRAFLSSGDSTVSRNDLTILTKIADGQIHAYKTLQEEIAALNLSSSSTDSPAFDIVLSHYPPRANAAKARPSNVQVWRELERAVDDGLTRTIGVSNWLAPDIEEVYSAEGGVKHPIAFNQIEFHPLLASTPQYKELLPLCREKGITIMTYSALVPLTRK</sequence>
<accession>A0AAN6JNH9</accession>
<evidence type="ECO:0000256" key="1">
    <source>
        <dbReference type="ARBA" id="ARBA00007905"/>
    </source>
</evidence>
<keyword evidence="6" id="KW-1185">Reference proteome</keyword>
<evidence type="ECO:0000313" key="5">
    <source>
        <dbReference type="EMBL" id="KAK0523010.1"/>
    </source>
</evidence>
<name>A0AAN6JNH9_9BASI</name>